<keyword evidence="3" id="KW-0862">Zinc</keyword>
<dbReference type="EMBL" id="NIXP01000152">
    <property type="protein sequence ID" value="OWR26642.1"/>
    <property type="molecule type" value="Genomic_DNA"/>
</dbReference>
<evidence type="ECO:0000256" key="5">
    <source>
        <dbReference type="ARBA" id="ARBA00023136"/>
    </source>
</evidence>
<evidence type="ECO:0000259" key="7">
    <source>
        <dbReference type="Pfam" id="PF01545"/>
    </source>
</evidence>
<name>A0A246KSV0_9GAMM</name>
<dbReference type="InterPro" id="IPR027469">
    <property type="entry name" value="Cation_efflux_TMD_sf"/>
</dbReference>
<evidence type="ECO:0000256" key="6">
    <source>
        <dbReference type="SAM" id="Phobius"/>
    </source>
</evidence>
<comment type="subcellular location">
    <subcellularLocation>
        <location evidence="1">Membrane</location>
        <topology evidence="1">Multi-pass membrane protein</topology>
    </subcellularLocation>
</comment>
<dbReference type="GO" id="GO:0005385">
    <property type="term" value="F:zinc ion transmembrane transporter activity"/>
    <property type="evidence" value="ECO:0007669"/>
    <property type="project" value="TreeGrafter"/>
</dbReference>
<dbReference type="NCBIfam" id="TIGR01297">
    <property type="entry name" value="CDF"/>
    <property type="match status" value="1"/>
</dbReference>
<dbReference type="Proteomes" id="UP000197904">
    <property type="component" value="Unassembled WGS sequence"/>
</dbReference>
<dbReference type="Gene3D" id="1.20.1510.10">
    <property type="entry name" value="Cation efflux protein transmembrane domain"/>
    <property type="match status" value="1"/>
</dbReference>
<evidence type="ECO:0000256" key="4">
    <source>
        <dbReference type="ARBA" id="ARBA00022989"/>
    </source>
</evidence>
<feature type="transmembrane region" description="Helical" evidence="6">
    <location>
        <begin position="216"/>
        <end position="235"/>
    </location>
</feature>
<evidence type="ECO:0000256" key="3">
    <source>
        <dbReference type="ARBA" id="ARBA00022906"/>
    </source>
</evidence>
<dbReference type="InterPro" id="IPR002524">
    <property type="entry name" value="Cation_efflux"/>
</dbReference>
<keyword evidence="2 6" id="KW-0812">Transmembrane</keyword>
<reference evidence="8 9" key="1">
    <citation type="submission" date="2017-06" db="EMBL/GenBank/DDBJ databases">
        <authorList>
            <person name="Kim H.J."/>
            <person name="Triplett B.A."/>
        </authorList>
    </citation>
    <scope>NUCLEOTIDE SEQUENCE [LARGE SCALE GENOMIC DNA]</scope>
    <source>
        <strain evidence="8 9">S18795</strain>
    </source>
</reference>
<dbReference type="RefSeq" id="WP_050557869.1">
    <property type="nucleotide sequence ID" value="NZ_NIXP01000152.1"/>
</dbReference>
<accession>A0A246KSV0</accession>
<keyword evidence="5 6" id="KW-0472">Membrane</keyword>
<organism evidence="8 9">
    <name type="scientific">Stenotrophomonas pavanii</name>
    <dbReference type="NCBI Taxonomy" id="487698"/>
    <lineage>
        <taxon>Bacteria</taxon>
        <taxon>Pseudomonadati</taxon>
        <taxon>Pseudomonadota</taxon>
        <taxon>Gammaproteobacteria</taxon>
        <taxon>Lysobacterales</taxon>
        <taxon>Lysobacteraceae</taxon>
        <taxon>Stenotrophomonas</taxon>
    </lineage>
</organism>
<feature type="transmembrane region" description="Helical" evidence="6">
    <location>
        <begin position="59"/>
        <end position="77"/>
    </location>
</feature>
<comment type="caution">
    <text evidence="8">The sequence shown here is derived from an EMBL/GenBank/DDBJ whole genome shotgun (WGS) entry which is preliminary data.</text>
</comment>
<dbReference type="Pfam" id="PF01545">
    <property type="entry name" value="Cation_efflux"/>
    <property type="match status" value="1"/>
</dbReference>
<feature type="domain" description="Cation efflux protein transmembrane" evidence="7">
    <location>
        <begin position="29"/>
        <end position="240"/>
    </location>
</feature>
<keyword evidence="4 6" id="KW-1133">Transmembrane helix</keyword>
<dbReference type="PANTHER" id="PTHR11562:SF40">
    <property type="entry name" value="CATION EFFLUX SYSTEM PROTEIN"/>
    <property type="match status" value="1"/>
</dbReference>
<proteinExistence type="predicted"/>
<keyword evidence="3" id="KW-0864">Zinc transport</keyword>
<sequence>MSLLPPNAMHERTLQGVQSTGNARAITKAATLTAVMMSVEIAGGWAFNSMALLADGWHMSSHVLVLLFALSIAWYAERNQSRPERAARVLAVELIAASVSAMIMLWIAASMAYESTERLHAPEAVQYSEALAIAVAGLITNIFSARWLHSAYHREGAAVDHCHVPHERHADEKGPGARRSPNLRAAYLHVATDTAVTALAITALVVGMIWDVTWLDSITGLIGASVVAVWAIRLLRSSISAWTGRRK</sequence>
<evidence type="ECO:0000256" key="1">
    <source>
        <dbReference type="ARBA" id="ARBA00004141"/>
    </source>
</evidence>
<gene>
    <name evidence="8" type="ORF">CEE55_21575</name>
</gene>
<dbReference type="AlphaFoldDB" id="A0A246KSV0"/>
<dbReference type="SUPFAM" id="SSF161111">
    <property type="entry name" value="Cation efflux protein transmembrane domain-like"/>
    <property type="match status" value="1"/>
</dbReference>
<evidence type="ECO:0000256" key="2">
    <source>
        <dbReference type="ARBA" id="ARBA00022692"/>
    </source>
</evidence>
<feature type="transmembrane region" description="Helical" evidence="6">
    <location>
        <begin position="125"/>
        <end position="144"/>
    </location>
</feature>
<feature type="transmembrane region" description="Helical" evidence="6">
    <location>
        <begin position="89"/>
        <end position="113"/>
    </location>
</feature>
<dbReference type="InterPro" id="IPR058533">
    <property type="entry name" value="Cation_efflux_TM"/>
</dbReference>
<keyword evidence="3" id="KW-0406">Ion transport</keyword>
<dbReference type="GO" id="GO:0005886">
    <property type="term" value="C:plasma membrane"/>
    <property type="evidence" value="ECO:0007669"/>
    <property type="project" value="TreeGrafter"/>
</dbReference>
<dbReference type="PANTHER" id="PTHR11562">
    <property type="entry name" value="CATION EFFLUX PROTEIN/ ZINC TRANSPORTER"/>
    <property type="match status" value="1"/>
</dbReference>
<protein>
    <submittedName>
        <fullName evidence="8">Cation transporter</fullName>
    </submittedName>
</protein>
<dbReference type="InterPro" id="IPR050681">
    <property type="entry name" value="CDF/SLC30A"/>
</dbReference>
<feature type="transmembrane region" description="Helical" evidence="6">
    <location>
        <begin position="186"/>
        <end position="210"/>
    </location>
</feature>
<evidence type="ECO:0000313" key="9">
    <source>
        <dbReference type="Proteomes" id="UP000197904"/>
    </source>
</evidence>
<evidence type="ECO:0000313" key="8">
    <source>
        <dbReference type="EMBL" id="OWR26642.1"/>
    </source>
</evidence>
<keyword evidence="3" id="KW-0813">Transport</keyword>